<reference evidence="5 6" key="1">
    <citation type="journal article" date="2016" name="ISME J.">
        <title>Chasing the elusive Euryarchaeota class WSA2: genomes reveal a uniquely fastidious methyl-reducing methanogen.</title>
        <authorList>
            <person name="Nobu M.K."/>
            <person name="Narihiro T."/>
            <person name="Kuroda K."/>
            <person name="Mei R."/>
            <person name="Liu W.T."/>
        </authorList>
    </citation>
    <scope>NUCLEOTIDE SEQUENCE [LARGE SCALE GENOMIC DNA]</scope>
    <source>
        <strain evidence="2">B03fssc0709_Meth_Bin005</strain>
        <strain evidence="3">B15fssc0709_Meth_Bin003</strain>
        <strain evidence="4">BMIXfssc0709_Meth_Bin006</strain>
    </source>
</reference>
<evidence type="ECO:0000313" key="5">
    <source>
        <dbReference type="Proteomes" id="UP000091929"/>
    </source>
</evidence>
<name>A0A150J206_9EURY</name>
<proteinExistence type="predicted"/>
<evidence type="ECO:0000313" key="2">
    <source>
        <dbReference type="EMBL" id="KYC46029.1"/>
    </source>
</evidence>
<keyword evidence="1" id="KW-1133">Transmembrane helix</keyword>
<dbReference type="Proteomes" id="UP000092401">
    <property type="component" value="Unassembled WGS sequence"/>
</dbReference>
<organism evidence="4 7">
    <name type="scientific">Candidatus Methanofastidiosum methylothiophilum</name>
    <dbReference type="NCBI Taxonomy" id="1705564"/>
    <lineage>
        <taxon>Archaea</taxon>
        <taxon>Methanobacteriati</taxon>
        <taxon>Methanobacteriota</taxon>
        <taxon>Stenosarchaea group</taxon>
        <taxon>Candidatus Methanofastidiosia</taxon>
        <taxon>Candidatus Methanofastidiosales</taxon>
        <taxon>Candidatus Methanofastidiosaceae</taxon>
        <taxon>Candidatus Methanofastidiosum</taxon>
    </lineage>
</organism>
<dbReference type="Proteomes" id="UP000091929">
    <property type="component" value="Unassembled WGS sequence"/>
</dbReference>
<keyword evidence="1" id="KW-0472">Membrane</keyword>
<keyword evidence="1" id="KW-0812">Transmembrane</keyword>
<sequence length="1565" mass="175262">MGYKIIRKRGPVSKKAQVEVITVMLILAITVAAVFAAYRFAGPQIERSRDVSRINSMQNALLELDKKIREVRFEGEGAQRYIDINFDKGSILTDQNNDTIIFFMDAPGIESAPQQMGMDTYFTGRAINVKLQYGGEIDIISRFEVLNAGQYRIYIKNEGANDVLLSLSPEIPVTGDTWTLQGYVYDNTEGQNETSPTMNTTGNTIDPPLANAEIVFINDKLETIAITRTNSQGRYAVRLPKSDWVNDLKLYIRVNLTSYVMKENEGQIYTKTDLYKLNFAKNLGPWIVNMSEFIAAPKNDFESYYDANNFFNIPMYKLTKQDIFESIPIALVMYNTENFDNLLFDTMDAFDATSDSNYHCNYFVLYGSVDSPVGLNGINYPGTTINVQMYPIKWLLDPTERRSPSEYGTLDPRFAEIAAIDGNPDILNYRDFSLIIVGSGATNDPNLLPKLNSYRGDLTNFLALNRLSFKGVDYSRGLITFGQFSIDSASAEPDPDNDNYYPHPSVLSDLDPPRILNPNIITDDQNSSGIQLPSIWINGDGGKIVFYSNITDVSSIIHAGVNIYREADGVLVGGKFLFDNGITPDRLAQDNTFSTEWPVPGEYLAGIYQVRFQSTDEQGNFIERSSFYTNNPASIFRFEIKKDAVLPSSSVITPIITSPTISPYTRIDYSASDALSGIDKSMYQTQVLQFVNNPIWTDPHNYYYYLPLSEGDYNYSFVTYDRAQNTLLTKIEILRDRAPPLILSKSPETQALNSTPVIFVNYDDLGAGILGSRLYLDGDYKISSNTNSITHIPAADINDGTHTSTVYIEDTLGNFLVNNWSFYFNNPGPNLTISQPQTFLTFTNQSSINFIGSTPASSASWDVNSVAPAFSLSPNPSFSFNVNPLTVGLNIIRVKVDGEPTGSDQNDTYATRWVIYDNSNPNITINAPTSVNPQTVRAGGKAYITFTYTEKYPASYIIRLRDGSNTILETAPRVITTPNLNYVTGGGTHTIMDEIDIPSNVIDGNLYGIEIIMRDLAGNEGSSLQSNILRAKKTGPIFSNLSPGQNDIVSTTAPITLDITDSYAGVDRNSIRMFIIGKSSSNASVINMEVTNNIKIDPLGLNDYRVSYTPIWPWENTYKIEVRVEASDKLGNRSQTSDWYYITRSLAPTIKNLSMEHRAQEGATVSMNFTIDQCKDKIKEVEISIGKIGKIRYAMQSPGSLVLIRDESYEYLPGSGTINVNTSGVCAEGTQYVYSFNNITFTIPYYAGDTNNKIFITAINENNWESTYDSYIITSKQRYNSPPNTYYYGKYSWLPTFQGSDLSIGRVSTEPIGESYKIYGELNDVHRNLPVIYTAWQNSRGPPGNPNTITTQQWSGALYIDKYGNRIEWDHGDMPEGEFFFGLDGQAATWPRGRPFQGLDWLNDLNLNLNIGNKYNLQKSSLENPITFRLPNEFAMCTHGYFDIRDTGWTNNNIIFNLKTFDKIYEVKGDPNEIPVPSGPFRVTGGTIFVPQATGGPVLMVKERRNIFNNLESAIIVTTLDLDRYKNNRTSMGTNMHPNEVYVTDARKLQQNIIVYACGHEILID</sequence>
<dbReference type="EMBL" id="LNJC01000003">
    <property type="protein sequence ID" value="KYC51178.1"/>
    <property type="molecule type" value="Genomic_DNA"/>
</dbReference>
<feature type="transmembrane region" description="Helical" evidence="1">
    <location>
        <begin position="20"/>
        <end position="41"/>
    </location>
</feature>
<accession>A0A150IM09</accession>
<dbReference type="EMBL" id="LNGE01000006">
    <property type="protein sequence ID" value="KYC46029.1"/>
    <property type="molecule type" value="Genomic_DNA"/>
</dbReference>
<accession>A0A150J206</accession>
<dbReference type="Proteomes" id="UP000092403">
    <property type="component" value="Unassembled WGS sequence"/>
</dbReference>
<evidence type="ECO:0000313" key="3">
    <source>
        <dbReference type="EMBL" id="KYC48617.1"/>
    </source>
</evidence>
<gene>
    <name evidence="2" type="ORF">APG10_00338</name>
    <name evidence="3" type="ORF">APG11_00127</name>
    <name evidence="4" type="ORF">APG12_00304</name>
</gene>
<evidence type="ECO:0000256" key="1">
    <source>
        <dbReference type="SAM" id="Phobius"/>
    </source>
</evidence>
<accession>A0A150IUE7</accession>
<evidence type="ECO:0000313" key="7">
    <source>
        <dbReference type="Proteomes" id="UP000092403"/>
    </source>
</evidence>
<evidence type="ECO:0000313" key="4">
    <source>
        <dbReference type="EMBL" id="KYC51178.1"/>
    </source>
</evidence>
<comment type="caution">
    <text evidence="4">The sequence shown here is derived from an EMBL/GenBank/DDBJ whole genome shotgun (WGS) entry which is preliminary data.</text>
</comment>
<protein>
    <submittedName>
        <fullName evidence="4">Uncharacterized protein</fullName>
    </submittedName>
</protein>
<dbReference type="EMBL" id="LNGF01000002">
    <property type="protein sequence ID" value="KYC48617.1"/>
    <property type="molecule type" value="Genomic_DNA"/>
</dbReference>
<evidence type="ECO:0000313" key="6">
    <source>
        <dbReference type="Proteomes" id="UP000092401"/>
    </source>
</evidence>